<dbReference type="AlphaFoldDB" id="A0A6S6R355"/>
<dbReference type="PANTHER" id="PTHR37812">
    <property type="entry name" value="MU-LIKE PROPHAGE FLUMU PROTEIN C"/>
    <property type="match status" value="1"/>
</dbReference>
<protein>
    <submittedName>
        <fullName evidence="1">Uncharacterized protein</fullName>
    </submittedName>
</protein>
<keyword evidence="2" id="KW-1185">Reference proteome</keyword>
<dbReference type="SUPFAM" id="SSF46689">
    <property type="entry name" value="Homeodomain-like"/>
    <property type="match status" value="1"/>
</dbReference>
<dbReference type="InterPro" id="IPR052411">
    <property type="entry name" value="c-mor_Regulatory_Protein"/>
</dbReference>
<dbReference type="RefSeq" id="WP_184090725.1">
    <property type="nucleotide sequence ID" value="NZ_AP023367.1"/>
</dbReference>
<gene>
    <name evidence="1" type="ORF">acsn021_10370</name>
</gene>
<organism evidence="1 2">
    <name type="scientific">Anaerocolumna cellulosilytica</name>
    <dbReference type="NCBI Taxonomy" id="433286"/>
    <lineage>
        <taxon>Bacteria</taxon>
        <taxon>Bacillati</taxon>
        <taxon>Bacillota</taxon>
        <taxon>Clostridia</taxon>
        <taxon>Lachnospirales</taxon>
        <taxon>Lachnospiraceae</taxon>
        <taxon>Anaerocolumna</taxon>
    </lineage>
</organism>
<accession>A0A6S6R355</accession>
<dbReference type="Pfam" id="PF08765">
    <property type="entry name" value="Mor"/>
    <property type="match status" value="1"/>
</dbReference>
<name>A0A6S6R355_9FIRM</name>
<evidence type="ECO:0000313" key="1">
    <source>
        <dbReference type="EMBL" id="BCJ93468.1"/>
    </source>
</evidence>
<dbReference type="InterPro" id="IPR014875">
    <property type="entry name" value="Mor_transcription_activator"/>
</dbReference>
<dbReference type="InterPro" id="IPR049739">
    <property type="entry name" value="YraL-like"/>
</dbReference>
<dbReference type="EMBL" id="AP023367">
    <property type="protein sequence ID" value="BCJ93468.1"/>
    <property type="molecule type" value="Genomic_DNA"/>
</dbReference>
<dbReference type="NCBIfam" id="NF040785">
    <property type="entry name" value="CD3324_fam"/>
    <property type="match status" value="1"/>
</dbReference>
<dbReference type="PANTHER" id="PTHR37812:SF1">
    <property type="entry name" value="MU-LIKE PROPHAGE FLUMU PROTEIN C"/>
    <property type="match status" value="1"/>
</dbReference>
<dbReference type="Proteomes" id="UP000515561">
    <property type="component" value="Chromosome"/>
</dbReference>
<sequence>MSYHKADYILPPELLEKIQEYVDGGYLYIPRKNCNRKSWGEQTDTKIVITKRNSEIFKDYKMGIKVFELAKKYFLSEKSIQRIVLQERRKSDETIC</sequence>
<dbReference type="Gene3D" id="1.10.10.60">
    <property type="entry name" value="Homeodomain-like"/>
    <property type="match status" value="1"/>
</dbReference>
<dbReference type="InterPro" id="IPR009057">
    <property type="entry name" value="Homeodomain-like_sf"/>
</dbReference>
<reference evidence="1 2" key="1">
    <citation type="journal article" date="2016" name="Int. J. Syst. Evol. Microbiol.">
        <title>Descriptions of Anaerotaenia torta gen. nov., sp. nov. and Anaerocolumna cellulosilytica gen. nov., sp. nov. isolated from a methanogenic reactor of cattle waste.</title>
        <authorList>
            <person name="Uek A."/>
            <person name="Ohtaki Y."/>
            <person name="Kaku N."/>
            <person name="Ueki K."/>
        </authorList>
    </citation>
    <scope>NUCLEOTIDE SEQUENCE [LARGE SCALE GENOMIC DNA]</scope>
    <source>
        <strain evidence="1 2">SN021</strain>
    </source>
</reference>
<evidence type="ECO:0000313" key="2">
    <source>
        <dbReference type="Proteomes" id="UP000515561"/>
    </source>
</evidence>
<dbReference type="KEGG" id="acel:acsn021_10370"/>
<proteinExistence type="predicted"/>